<protein>
    <submittedName>
        <fullName evidence="1">Uncharacterized protein</fullName>
    </submittedName>
</protein>
<sequence length="179" mass="20173">MAASQGRMLSIFFVYLVLFLLNTQSKCKGAVFKRLFLRNIDGLLDDGCPAWSYLQFIQLRVGYKRELLPSKYGASLPVYKSTKHGMVCLSLPASLFVMDLTIYVDISRNPGPSQEFIHRQSMPSFSNSPRSCLDAHTAKQKLNYSIEMLSSSSVFQPFNDVVLNPPNISVNIPIRVTNR</sequence>
<organism evidence="1 2">
    <name type="scientific">Paramuricea clavata</name>
    <name type="common">Red gorgonian</name>
    <name type="synonym">Violescent sea-whip</name>
    <dbReference type="NCBI Taxonomy" id="317549"/>
    <lineage>
        <taxon>Eukaryota</taxon>
        <taxon>Metazoa</taxon>
        <taxon>Cnidaria</taxon>
        <taxon>Anthozoa</taxon>
        <taxon>Octocorallia</taxon>
        <taxon>Malacalcyonacea</taxon>
        <taxon>Plexauridae</taxon>
        <taxon>Paramuricea</taxon>
    </lineage>
</organism>
<keyword evidence="2" id="KW-1185">Reference proteome</keyword>
<evidence type="ECO:0000313" key="2">
    <source>
        <dbReference type="Proteomes" id="UP001152795"/>
    </source>
</evidence>
<name>A0A6S7KIV3_PARCT</name>
<proteinExistence type="predicted"/>
<dbReference type="AlphaFoldDB" id="A0A6S7KIV3"/>
<feature type="non-terminal residue" evidence="1">
    <location>
        <position position="179"/>
    </location>
</feature>
<comment type="caution">
    <text evidence="1">The sequence shown here is derived from an EMBL/GenBank/DDBJ whole genome shotgun (WGS) entry which is preliminary data.</text>
</comment>
<accession>A0A6S7KIV3</accession>
<dbReference type="Proteomes" id="UP001152795">
    <property type="component" value="Unassembled WGS sequence"/>
</dbReference>
<reference evidence="1" key="1">
    <citation type="submission" date="2020-04" db="EMBL/GenBank/DDBJ databases">
        <authorList>
            <person name="Alioto T."/>
            <person name="Alioto T."/>
            <person name="Gomez Garrido J."/>
        </authorList>
    </citation>
    <scope>NUCLEOTIDE SEQUENCE</scope>
    <source>
        <strain evidence="1">A484AB</strain>
    </source>
</reference>
<gene>
    <name evidence="1" type="ORF">PACLA_8A059585</name>
</gene>
<dbReference type="OrthoDB" id="10067249at2759"/>
<dbReference type="EMBL" id="CACRXK020042134">
    <property type="protein sequence ID" value="CAB4045816.1"/>
    <property type="molecule type" value="Genomic_DNA"/>
</dbReference>
<evidence type="ECO:0000313" key="1">
    <source>
        <dbReference type="EMBL" id="CAB4045816.1"/>
    </source>
</evidence>